<feature type="domain" description="LarA-like N-terminal" evidence="2">
    <location>
        <begin position="8"/>
        <end position="224"/>
    </location>
</feature>
<gene>
    <name evidence="3" type="ORF">GCWU000342_00220</name>
</gene>
<dbReference type="eggNOG" id="COG3875">
    <property type="taxonomic scope" value="Bacteria"/>
</dbReference>
<dbReference type="PANTHER" id="PTHR33171">
    <property type="entry name" value="LAR_N DOMAIN-CONTAINING PROTEIN"/>
    <property type="match status" value="1"/>
</dbReference>
<dbReference type="PANTHER" id="PTHR33171:SF17">
    <property type="entry name" value="LARA-LIKE N-TERMINAL DOMAIN-CONTAINING PROTEIN"/>
    <property type="match status" value="1"/>
</dbReference>
<reference evidence="3" key="1">
    <citation type="submission" date="2009-04" db="EMBL/GenBank/DDBJ databases">
        <authorList>
            <person name="Weinstock G."/>
            <person name="Sodergren E."/>
            <person name="Clifton S."/>
            <person name="Fulton L."/>
            <person name="Fulton B."/>
            <person name="Courtney L."/>
            <person name="Fronick C."/>
            <person name="Harrison M."/>
            <person name="Strong C."/>
            <person name="Farmer C."/>
            <person name="Delahaunty K."/>
            <person name="Markovic C."/>
            <person name="Hall O."/>
            <person name="Minx P."/>
            <person name="Tomlinson C."/>
            <person name="Mitreva M."/>
            <person name="Nelson J."/>
            <person name="Hou S."/>
            <person name="Wollam A."/>
            <person name="Pepin K.H."/>
            <person name="Johnson M."/>
            <person name="Bhonagiri V."/>
            <person name="Nash W.E."/>
            <person name="Warren W."/>
            <person name="Chinwalla A."/>
            <person name="Mardis E.R."/>
            <person name="Wilson R.K."/>
        </authorList>
    </citation>
    <scope>NUCLEOTIDE SEQUENCE [LARGE SCALE GENOMIC DNA]</scope>
    <source>
        <strain evidence="3">DSM 14600</strain>
    </source>
</reference>
<evidence type="ECO:0000256" key="1">
    <source>
        <dbReference type="SAM" id="MobiDB-lite"/>
    </source>
</evidence>
<dbReference type="EMBL" id="ACIP02000001">
    <property type="protein sequence ID" value="EEP28871.1"/>
    <property type="molecule type" value="Genomic_DNA"/>
</dbReference>
<keyword evidence="4" id="KW-1185">Reference proteome</keyword>
<dbReference type="AlphaFoldDB" id="C4GA67"/>
<evidence type="ECO:0000313" key="4">
    <source>
        <dbReference type="Proteomes" id="UP000003494"/>
    </source>
</evidence>
<dbReference type="GO" id="GO:0050043">
    <property type="term" value="F:lactate racemase activity"/>
    <property type="evidence" value="ECO:0007669"/>
    <property type="project" value="InterPro"/>
</dbReference>
<dbReference type="InterPro" id="IPR048068">
    <property type="entry name" value="LarA-like"/>
</dbReference>
<dbReference type="Gene3D" id="3.40.50.11440">
    <property type="match status" value="1"/>
</dbReference>
<dbReference type="Proteomes" id="UP000003494">
    <property type="component" value="Unassembled WGS sequence"/>
</dbReference>
<proteinExistence type="predicted"/>
<dbReference type="InterPro" id="IPR018657">
    <property type="entry name" value="LarA-like_N"/>
</dbReference>
<feature type="region of interest" description="Disordered" evidence="1">
    <location>
        <begin position="503"/>
        <end position="522"/>
    </location>
</feature>
<dbReference type="RefSeq" id="WP_006905259.1">
    <property type="nucleotide sequence ID" value="NZ_GG665866.1"/>
</dbReference>
<protein>
    <recommendedName>
        <fullName evidence="2">LarA-like N-terminal domain-containing protein</fullName>
    </recommendedName>
</protein>
<evidence type="ECO:0000313" key="3">
    <source>
        <dbReference type="EMBL" id="EEP28871.1"/>
    </source>
</evidence>
<evidence type="ECO:0000259" key="2">
    <source>
        <dbReference type="Pfam" id="PF09861"/>
    </source>
</evidence>
<dbReference type="HOGENOM" id="CLU_569510_0_0_9"/>
<dbReference type="Pfam" id="PF09861">
    <property type="entry name" value="Lar_N"/>
    <property type="match status" value="1"/>
</dbReference>
<accession>C4GA67</accession>
<name>C4GA67_9FIRM</name>
<organism evidence="3 4">
    <name type="scientific">Shuttleworthella satelles DSM 14600</name>
    <dbReference type="NCBI Taxonomy" id="626523"/>
    <lineage>
        <taxon>Bacteria</taxon>
        <taxon>Bacillati</taxon>
        <taxon>Bacillota</taxon>
        <taxon>Clostridia</taxon>
        <taxon>Lachnospirales</taxon>
        <taxon>Lachnospiraceae</taxon>
        <taxon>Shuttleworthella</taxon>
    </lineage>
</organism>
<sequence length="522" mass="59111">MKHIAFEYGAGTMEASLPDSTDIFIPGETVKDPACIPEEELEKAYQKSLAHPIGMDCLTDLVQKNEKPADRQTVVFIIPDRVKGGEQATSHRKLAVKYMLKELYAAGVKKEHILFIISNGLHPRSTEADALAIFGPELYGDFWHTGQIISHDSEDAEHMVDLGVTRRGDPVSMSRYVFECDIPILVGHVQGNPYGGYSGGYKHSATGITNWRSIASHHVPAVMHREDFTPVNGGSLMRDKFDEISMHMEYKMGHPFFCCDAVLDTMSRQIAIYSGYAREMMPESWKLADQRTYVHWARKKYDVLVFGMPQKFHYGDGMGTNPIMMMQALSAQVLRFKRIMSDHCVIICSSLCNGFFNDSRWPYLRELFENFQHDQMNILPDMNRLGEYYGTNAEYIRKYRFANAFHPFHGFSMMACGHIAEMNTSAIYIVGAQEPGYARAMGLKTRASFEEALADARKKYVGENPNILALPMTFKKAAVHLCMADSKLDSMDEYGRRPGDLHYGEHDVNQIKADQAGRELRD</sequence>
<comment type="caution">
    <text evidence="3">The sequence shown here is derived from an EMBL/GenBank/DDBJ whole genome shotgun (WGS) entry which is preliminary data.</text>
</comment>
<dbReference type="STRING" id="626523.GCWU000342_00220"/>